<dbReference type="Proteomes" id="UP001366060">
    <property type="component" value="Unassembled WGS sequence"/>
</dbReference>
<reference evidence="4 5" key="1">
    <citation type="submission" date="2024-02" db="EMBL/GenBank/DDBJ databases">
        <title>Bacteria isolated from the canopy kelp, Nereocystis luetkeana.</title>
        <authorList>
            <person name="Pfister C.A."/>
            <person name="Younker I.T."/>
            <person name="Light S.H."/>
        </authorList>
    </citation>
    <scope>NUCLEOTIDE SEQUENCE [LARGE SCALE GENOMIC DNA]</scope>
    <source>
        <strain evidence="4 5">TI.2.07</strain>
    </source>
</reference>
<protein>
    <submittedName>
        <fullName evidence="4">Sll0787 family AIR synthase-like protein</fullName>
    </submittedName>
</protein>
<evidence type="ECO:0000313" key="4">
    <source>
        <dbReference type="EMBL" id="MEL0660215.1"/>
    </source>
</evidence>
<proteinExistence type="predicted"/>
<name>A0ABU9HE72_9GAMM</name>
<evidence type="ECO:0000256" key="1">
    <source>
        <dbReference type="ARBA" id="ARBA00022977"/>
    </source>
</evidence>
<dbReference type="EMBL" id="JBAKBA010000036">
    <property type="protein sequence ID" value="MEL0660215.1"/>
    <property type="molecule type" value="Genomic_DNA"/>
</dbReference>
<dbReference type="PANTHER" id="PTHR30270">
    <property type="entry name" value="THIAMINE-MONOPHOSPHATE KINASE"/>
    <property type="match status" value="1"/>
</dbReference>
<dbReference type="InterPro" id="IPR036921">
    <property type="entry name" value="PurM-like_N_sf"/>
</dbReference>
<dbReference type="RefSeq" id="WP_341628686.1">
    <property type="nucleotide sequence ID" value="NZ_JBAKBA010000036.1"/>
</dbReference>
<feature type="domain" description="PurM-like N-terminal" evidence="2">
    <location>
        <begin position="62"/>
        <end position="168"/>
    </location>
</feature>
<comment type="caution">
    <text evidence="4">The sequence shown here is derived from an EMBL/GenBank/DDBJ whole genome shotgun (WGS) entry which is preliminary data.</text>
</comment>
<evidence type="ECO:0000259" key="2">
    <source>
        <dbReference type="Pfam" id="PF00586"/>
    </source>
</evidence>
<dbReference type="InterPro" id="IPR010918">
    <property type="entry name" value="PurM-like_C_dom"/>
</dbReference>
<dbReference type="InterPro" id="IPR006283">
    <property type="entry name" value="ThiL-like"/>
</dbReference>
<dbReference type="NCBIfam" id="TIGR04049">
    <property type="entry name" value="AIR_rel_sll0787"/>
    <property type="match status" value="1"/>
</dbReference>
<dbReference type="Pfam" id="PF02769">
    <property type="entry name" value="AIRS_C"/>
    <property type="match status" value="1"/>
</dbReference>
<feature type="domain" description="PurM-like C-terminal" evidence="3">
    <location>
        <begin position="219"/>
        <end position="318"/>
    </location>
</feature>
<dbReference type="PANTHER" id="PTHR30270:SF0">
    <property type="entry name" value="THIAMINE-MONOPHOSPHATE KINASE"/>
    <property type="match status" value="1"/>
</dbReference>
<dbReference type="Gene3D" id="3.90.650.10">
    <property type="entry name" value="PurM-like C-terminal domain"/>
    <property type="match status" value="1"/>
</dbReference>
<dbReference type="SUPFAM" id="SSF55326">
    <property type="entry name" value="PurM N-terminal domain-like"/>
    <property type="match status" value="1"/>
</dbReference>
<dbReference type="SUPFAM" id="SSF56042">
    <property type="entry name" value="PurM C-terminal domain-like"/>
    <property type="match status" value="1"/>
</dbReference>
<keyword evidence="5" id="KW-1185">Reference proteome</keyword>
<dbReference type="Pfam" id="PF00586">
    <property type="entry name" value="AIRS"/>
    <property type="match status" value="1"/>
</dbReference>
<dbReference type="InterPro" id="IPR016188">
    <property type="entry name" value="PurM-like_N"/>
</dbReference>
<dbReference type="InterPro" id="IPR036676">
    <property type="entry name" value="PurM-like_C_sf"/>
</dbReference>
<evidence type="ECO:0000313" key="5">
    <source>
        <dbReference type="Proteomes" id="UP001366060"/>
    </source>
</evidence>
<keyword evidence="1" id="KW-0784">Thiamine biosynthesis</keyword>
<gene>
    <name evidence="4" type="ORF">V6255_13845</name>
</gene>
<dbReference type="Gene3D" id="3.30.1330.10">
    <property type="entry name" value="PurM-like, N-terminal domain"/>
    <property type="match status" value="1"/>
</dbReference>
<organism evidence="4 5">
    <name type="scientific">Psychromonas arctica</name>
    <dbReference type="NCBI Taxonomy" id="168275"/>
    <lineage>
        <taxon>Bacteria</taxon>
        <taxon>Pseudomonadati</taxon>
        <taxon>Pseudomonadota</taxon>
        <taxon>Gammaproteobacteria</taxon>
        <taxon>Alteromonadales</taxon>
        <taxon>Psychromonadaceae</taxon>
        <taxon>Psychromonas</taxon>
    </lineage>
</organism>
<evidence type="ECO:0000259" key="3">
    <source>
        <dbReference type="Pfam" id="PF02769"/>
    </source>
</evidence>
<dbReference type="InterPro" id="IPR024030">
    <property type="entry name" value="AIR_synthase-rel_sll0787"/>
</dbReference>
<accession>A0ABU9HE72</accession>
<sequence>MNHCQTIYKANIEPEGELESLCRSLKALPEIEAKRAIKIAASHAYKESKHAENIEQLYALPGDDCAAFKAGSGYQLLAMEGMLPDFVKKDPRAAGWSSVMANVSDIAAMGGRPTAIANAFWHNDIAQSETLIFHIKRACTTFGVQFSGGHSSINASMHPNLAVAITGYAEKLLSCYHIQPEDKLFILSDLTGSWHGNLPYWGCVQGKTDEQIQEQWGIPADLAEKDLAIAAKDISNGGIMGTLIMMIELTKCGVNINIDTIPAPENPHDIRWLRAFQSFGFLLAVRPEKAAELNKYFANSHLSCVEVGTFNHSGKIHIQTQHSSSEFWDINHEQLTCMGKAPL</sequence>